<feature type="compositionally biased region" description="Basic and acidic residues" evidence="1">
    <location>
        <begin position="60"/>
        <end position="75"/>
    </location>
</feature>
<protein>
    <submittedName>
        <fullName evidence="2">Uncharacterized protein</fullName>
    </submittedName>
</protein>
<name>A0A821R645_9NEOP</name>
<reference evidence="2" key="1">
    <citation type="submission" date="2021-02" db="EMBL/GenBank/DDBJ databases">
        <authorList>
            <person name="Steward A R."/>
        </authorList>
    </citation>
    <scope>NUCLEOTIDE SEQUENCE</scope>
</reference>
<organism evidence="2 3">
    <name type="scientific">Pieris macdunnoughi</name>
    <dbReference type="NCBI Taxonomy" id="345717"/>
    <lineage>
        <taxon>Eukaryota</taxon>
        <taxon>Metazoa</taxon>
        <taxon>Ecdysozoa</taxon>
        <taxon>Arthropoda</taxon>
        <taxon>Hexapoda</taxon>
        <taxon>Insecta</taxon>
        <taxon>Pterygota</taxon>
        <taxon>Neoptera</taxon>
        <taxon>Endopterygota</taxon>
        <taxon>Lepidoptera</taxon>
        <taxon>Glossata</taxon>
        <taxon>Ditrysia</taxon>
        <taxon>Papilionoidea</taxon>
        <taxon>Pieridae</taxon>
        <taxon>Pierinae</taxon>
        <taxon>Pieris</taxon>
    </lineage>
</organism>
<dbReference type="AlphaFoldDB" id="A0A821R645"/>
<evidence type="ECO:0000313" key="2">
    <source>
        <dbReference type="EMBL" id="CAF4838208.1"/>
    </source>
</evidence>
<evidence type="ECO:0000313" key="3">
    <source>
        <dbReference type="Proteomes" id="UP000663880"/>
    </source>
</evidence>
<gene>
    <name evidence="2" type="ORF">PMACD_LOCUS5880</name>
</gene>
<keyword evidence="3" id="KW-1185">Reference proteome</keyword>
<sequence length="131" mass="14673">MRFGPPLSNPNTVDIGPTLVTIIARPIECMKVAYTWSTRTDQLALAESTSSENLPDEENKESSNESGKAPHEHRSLCAHSHRYTIENESARLVPSRAERAHRVSRTHRGNWDISQQRDAIASGRAVEHYAL</sequence>
<proteinExistence type="predicted"/>
<comment type="caution">
    <text evidence="2">The sequence shown here is derived from an EMBL/GenBank/DDBJ whole genome shotgun (WGS) entry which is preliminary data.</text>
</comment>
<accession>A0A821R645</accession>
<dbReference type="Proteomes" id="UP000663880">
    <property type="component" value="Unassembled WGS sequence"/>
</dbReference>
<evidence type="ECO:0000256" key="1">
    <source>
        <dbReference type="SAM" id="MobiDB-lite"/>
    </source>
</evidence>
<dbReference type="EMBL" id="CAJOBZ010000012">
    <property type="protein sequence ID" value="CAF4838208.1"/>
    <property type="molecule type" value="Genomic_DNA"/>
</dbReference>
<feature type="region of interest" description="Disordered" evidence="1">
    <location>
        <begin position="46"/>
        <end position="109"/>
    </location>
</feature>